<evidence type="ECO:0000256" key="1">
    <source>
        <dbReference type="SAM" id="Coils"/>
    </source>
</evidence>
<dbReference type="eggNOG" id="ENOG5030VJ5">
    <property type="taxonomic scope" value="Bacteria"/>
</dbReference>
<gene>
    <name evidence="3" type="ORF">VIBC2010_03269</name>
</gene>
<dbReference type="EMBL" id="AEIU01000045">
    <property type="protein sequence ID" value="EFP97856.1"/>
    <property type="molecule type" value="Genomic_DNA"/>
</dbReference>
<evidence type="ECO:0000256" key="2">
    <source>
        <dbReference type="SAM" id="Phobius"/>
    </source>
</evidence>
<accession>E3BGG2</accession>
<proteinExistence type="predicted"/>
<protein>
    <submittedName>
        <fullName evidence="3">Chromosome segregation ATPase</fullName>
    </submittedName>
</protein>
<evidence type="ECO:0000313" key="3">
    <source>
        <dbReference type="EMBL" id="EFP97856.1"/>
    </source>
</evidence>
<dbReference type="Proteomes" id="UP000002943">
    <property type="component" value="Unassembled WGS sequence"/>
</dbReference>
<keyword evidence="1" id="KW-0175">Coiled coil</keyword>
<dbReference type="RefSeq" id="WP_009600049.1">
    <property type="nucleotide sequence ID" value="NZ_AEIU01000045.1"/>
</dbReference>
<keyword evidence="2" id="KW-1133">Transmembrane helix</keyword>
<keyword evidence="4" id="KW-1185">Reference proteome</keyword>
<reference evidence="3 4" key="1">
    <citation type="journal article" date="2012" name="Int. J. Syst. Evol. Microbiol.">
        <title>Vibrio caribbeanicus sp. nov., isolated from the marine sponge Scleritoderma cyanea.</title>
        <authorList>
            <person name="Hoffmann M."/>
            <person name="Monday S.R."/>
            <person name="Allard M.W."/>
            <person name="Strain E.A."/>
            <person name="Whittaker P."/>
            <person name="Naum M."/>
            <person name="McCarthy P.J."/>
            <person name="Lopez J.V."/>
            <person name="Fischer M."/>
            <person name="Brown E.W."/>
        </authorList>
    </citation>
    <scope>NUCLEOTIDE SEQUENCE [LARGE SCALE GENOMIC DNA]</scope>
    <source>
        <strain evidence="3 4">ATCC BAA-2122</strain>
    </source>
</reference>
<name>E3BGG2_9VIBR</name>
<sequence>MDLVSFLTTDVLVVLAVDLGLFILLIWFLVLWFILREMRQFARQVTQDSHIDNKTYEVCQESVSNALNFTAENSDTLNDLILIQQALENQVSQIRSAGELSDQEKASVEELNQKLNKSHQLIRKLKVDLNKSTKGLEKAKSKLLQQTGTVESLQQEKEQLEKQFEQLEQEYIQLTEADDSSDLAKEHQEEKRKMLEQLEAYKKKLSNQGDSEALAAALQASKQQLYHVAKEKDFIEQKYLDLLAESEQKNE</sequence>
<feature type="transmembrane region" description="Helical" evidence="2">
    <location>
        <begin position="12"/>
        <end position="35"/>
    </location>
</feature>
<comment type="caution">
    <text evidence="3">The sequence shown here is derived from an EMBL/GenBank/DDBJ whole genome shotgun (WGS) entry which is preliminary data.</text>
</comment>
<feature type="coiled-coil region" evidence="1">
    <location>
        <begin position="108"/>
        <end position="208"/>
    </location>
</feature>
<dbReference type="AlphaFoldDB" id="E3BGG2"/>
<keyword evidence="2" id="KW-0472">Membrane</keyword>
<evidence type="ECO:0000313" key="4">
    <source>
        <dbReference type="Proteomes" id="UP000002943"/>
    </source>
</evidence>
<dbReference type="OrthoDB" id="6288447at2"/>
<organism evidence="3 4">
    <name type="scientific">Vibrio caribbeanicus ATCC BAA-2122</name>
    <dbReference type="NCBI Taxonomy" id="796620"/>
    <lineage>
        <taxon>Bacteria</taxon>
        <taxon>Pseudomonadati</taxon>
        <taxon>Pseudomonadota</taxon>
        <taxon>Gammaproteobacteria</taxon>
        <taxon>Vibrionales</taxon>
        <taxon>Vibrionaceae</taxon>
        <taxon>Vibrio</taxon>
    </lineage>
</organism>
<keyword evidence="2" id="KW-0812">Transmembrane</keyword>